<sequence length="603" mass="67782">MLKTLEHIRNMPRLALQEIDAFKKSTKTGIFRMPWKYNLEQLDAAVLSVQEGTYTLTEASCAFGVPVTTIGDHVSGRLKGTPKKNTIMTPDDEETLIAYAMLMADWGFPLTRDLMGHFAKAIMKERDPTVKFLASDGWWWRLRQRHPKLSLRKPGLINRGRAVMAQPWIAESHFDLLKETLALHNITGPSEIYNADETYFQSKASVKVVAKKGKQFPCEREVTNANHVTVVECGSAAGQLLPPMIIFEGCPPAPEATQQGPEDALYGSSESGYIDSNMYLQWFVKIFLKHAPSARPLILFQHNLTAHASKGLIDSAKENDIILFNNSAYTSHFLQPLDQIFKDLKLEYRKIAKSASLLQKNLLITKATFPAIFKSARRRALTPVKVAASFKMTGVYPFNPQAIKADKFIENNRAPKKTKTSGDVCSLILECSGDDEERKDQTTQTYYDDNGQPTDKTDSMTQTDSTDTTPVCYCGHICKKTKTNGDVYSLILECSSDDEERKDQTTQTYYDDNGQLTDKTDSMTQTDSTDKTPVCYCGHICKVEQHPMVEMGRVSPAITKVLIVPAEGAPLRKRRFATDYRRSDVGRIDGRKKKKRGRKPKDC</sequence>
<dbReference type="InterPro" id="IPR004875">
    <property type="entry name" value="DDE_SF_endonuclease_dom"/>
</dbReference>
<dbReference type="GO" id="GO:0003677">
    <property type="term" value="F:DNA binding"/>
    <property type="evidence" value="ECO:0007669"/>
    <property type="project" value="UniProtKB-KW"/>
</dbReference>
<dbReference type="InterPro" id="IPR036397">
    <property type="entry name" value="RNaseH_sf"/>
</dbReference>
<feature type="region of interest" description="Disordered" evidence="2">
    <location>
        <begin position="580"/>
        <end position="603"/>
    </location>
</feature>
<protein>
    <submittedName>
        <fullName evidence="5">Uncharacterized protein LOC106170592 isoform X1</fullName>
    </submittedName>
</protein>
<dbReference type="STRING" id="7574.A0A1S3J6D5"/>
<dbReference type="Pfam" id="PF03184">
    <property type="entry name" value="DDE_1"/>
    <property type="match status" value="1"/>
</dbReference>
<name>A0A1S3J6D5_LINAN</name>
<dbReference type="GO" id="GO:0005634">
    <property type="term" value="C:nucleus"/>
    <property type="evidence" value="ECO:0007669"/>
    <property type="project" value="TreeGrafter"/>
</dbReference>
<feature type="compositionally biased region" description="Polar residues" evidence="2">
    <location>
        <begin position="442"/>
        <end position="453"/>
    </location>
</feature>
<dbReference type="GeneID" id="106170592"/>
<evidence type="ECO:0000313" key="5">
    <source>
        <dbReference type="RefSeq" id="XP_013405977.1"/>
    </source>
</evidence>
<gene>
    <name evidence="5" type="primary">LOC106170592</name>
</gene>
<evidence type="ECO:0000259" key="3">
    <source>
        <dbReference type="PROSITE" id="PS51253"/>
    </source>
</evidence>
<dbReference type="KEGG" id="lak:106170592"/>
<dbReference type="AlphaFoldDB" id="A0A1S3J6D5"/>
<dbReference type="OrthoDB" id="10043687at2759"/>
<keyword evidence="1" id="KW-0238">DNA-binding</keyword>
<dbReference type="InterPro" id="IPR050863">
    <property type="entry name" value="CenT-Element_Derived"/>
</dbReference>
<dbReference type="Proteomes" id="UP000085678">
    <property type="component" value="Unplaced"/>
</dbReference>
<dbReference type="PANTHER" id="PTHR19303:SF74">
    <property type="entry name" value="POGO TRANSPOSABLE ELEMENT WITH KRAB DOMAIN"/>
    <property type="match status" value="1"/>
</dbReference>
<keyword evidence="4" id="KW-1185">Reference proteome</keyword>
<organism evidence="4 5">
    <name type="scientific">Lingula anatina</name>
    <name type="common">Brachiopod</name>
    <name type="synonym">Lingula unguis</name>
    <dbReference type="NCBI Taxonomy" id="7574"/>
    <lineage>
        <taxon>Eukaryota</taxon>
        <taxon>Metazoa</taxon>
        <taxon>Spiralia</taxon>
        <taxon>Lophotrochozoa</taxon>
        <taxon>Brachiopoda</taxon>
        <taxon>Linguliformea</taxon>
        <taxon>Lingulata</taxon>
        <taxon>Lingulida</taxon>
        <taxon>Linguloidea</taxon>
        <taxon>Lingulidae</taxon>
        <taxon>Lingula</taxon>
    </lineage>
</organism>
<feature type="compositionally biased region" description="Polar residues" evidence="2">
    <location>
        <begin position="505"/>
        <end position="525"/>
    </location>
</feature>
<feature type="region of interest" description="Disordered" evidence="2">
    <location>
        <begin position="439"/>
        <end position="465"/>
    </location>
</feature>
<evidence type="ECO:0000256" key="2">
    <source>
        <dbReference type="SAM" id="MobiDB-lite"/>
    </source>
</evidence>
<dbReference type="InParanoid" id="A0A1S3J6D5"/>
<feature type="region of interest" description="Disordered" evidence="2">
    <location>
        <begin position="501"/>
        <end position="525"/>
    </location>
</feature>
<dbReference type="InterPro" id="IPR006600">
    <property type="entry name" value="HTH_CenpB_DNA-bd_dom"/>
</dbReference>
<dbReference type="PROSITE" id="PS51253">
    <property type="entry name" value="HTH_CENPB"/>
    <property type="match status" value="1"/>
</dbReference>
<dbReference type="Gene3D" id="1.10.10.60">
    <property type="entry name" value="Homeodomain-like"/>
    <property type="match status" value="1"/>
</dbReference>
<evidence type="ECO:0000313" key="4">
    <source>
        <dbReference type="Proteomes" id="UP000085678"/>
    </source>
</evidence>
<dbReference type="Gene3D" id="3.30.420.10">
    <property type="entry name" value="Ribonuclease H-like superfamily/Ribonuclease H"/>
    <property type="match status" value="1"/>
</dbReference>
<evidence type="ECO:0000256" key="1">
    <source>
        <dbReference type="ARBA" id="ARBA00023125"/>
    </source>
</evidence>
<dbReference type="RefSeq" id="XP_013405977.1">
    <property type="nucleotide sequence ID" value="XM_013550523.1"/>
</dbReference>
<proteinExistence type="predicted"/>
<dbReference type="SUPFAM" id="SSF46689">
    <property type="entry name" value="Homeodomain-like"/>
    <property type="match status" value="1"/>
</dbReference>
<dbReference type="PANTHER" id="PTHR19303">
    <property type="entry name" value="TRANSPOSON"/>
    <property type="match status" value="1"/>
</dbReference>
<accession>A0A1S3J6D5</accession>
<dbReference type="InterPro" id="IPR009057">
    <property type="entry name" value="Homeodomain-like_sf"/>
</dbReference>
<reference evidence="5" key="1">
    <citation type="submission" date="2025-08" db="UniProtKB">
        <authorList>
            <consortium name="RefSeq"/>
        </authorList>
    </citation>
    <scope>IDENTIFICATION</scope>
    <source>
        <tissue evidence="5">Gonads</tissue>
    </source>
</reference>
<feature type="compositionally biased region" description="Basic and acidic residues" evidence="2">
    <location>
        <begin position="580"/>
        <end position="589"/>
    </location>
</feature>
<feature type="domain" description="HTH CENPB-type" evidence="3">
    <location>
        <begin position="80"/>
        <end position="152"/>
    </location>
</feature>
<feature type="compositionally biased region" description="Basic residues" evidence="2">
    <location>
        <begin position="590"/>
        <end position="603"/>
    </location>
</feature>